<reference evidence="3 4" key="1">
    <citation type="submission" date="2023-01" db="EMBL/GenBank/DDBJ databases">
        <title>Analysis of 21 Apiospora genomes using comparative genomics revels a genus with tremendous synthesis potential of carbohydrate active enzymes and secondary metabolites.</title>
        <authorList>
            <person name="Sorensen T."/>
        </authorList>
    </citation>
    <scope>NUCLEOTIDE SEQUENCE [LARGE SCALE GENOMIC DNA]</scope>
    <source>
        <strain evidence="3 4">CBS 114990</strain>
    </source>
</reference>
<dbReference type="EMBL" id="JAQQWN010000007">
    <property type="protein sequence ID" value="KAK8074384.1"/>
    <property type="molecule type" value="Genomic_DNA"/>
</dbReference>
<evidence type="ECO:0000313" key="3">
    <source>
        <dbReference type="EMBL" id="KAK8074384.1"/>
    </source>
</evidence>
<dbReference type="Pfam" id="PF11374">
    <property type="entry name" value="DUF3176"/>
    <property type="match status" value="1"/>
</dbReference>
<keyword evidence="2" id="KW-0812">Transmembrane</keyword>
<proteinExistence type="predicted"/>
<evidence type="ECO:0000313" key="4">
    <source>
        <dbReference type="Proteomes" id="UP001433268"/>
    </source>
</evidence>
<keyword evidence="4" id="KW-1185">Reference proteome</keyword>
<protein>
    <submittedName>
        <fullName evidence="3">Uncharacterized protein</fullName>
    </submittedName>
</protein>
<comment type="caution">
    <text evidence="3">The sequence shown here is derived from an EMBL/GenBank/DDBJ whole genome shotgun (WGS) entry which is preliminary data.</text>
</comment>
<evidence type="ECO:0000256" key="2">
    <source>
        <dbReference type="SAM" id="Phobius"/>
    </source>
</evidence>
<evidence type="ECO:0000256" key="1">
    <source>
        <dbReference type="SAM" id="MobiDB-lite"/>
    </source>
</evidence>
<feature type="region of interest" description="Disordered" evidence="1">
    <location>
        <begin position="34"/>
        <end position="56"/>
    </location>
</feature>
<dbReference type="PANTHER" id="PTHR35394:SF5">
    <property type="entry name" value="DUF3176 DOMAIN-CONTAINING PROTEIN"/>
    <property type="match status" value="1"/>
</dbReference>
<dbReference type="InterPro" id="IPR021514">
    <property type="entry name" value="DUF3176"/>
</dbReference>
<accession>A0ABR1VT02</accession>
<dbReference type="Proteomes" id="UP001433268">
    <property type="component" value="Unassembled WGS sequence"/>
</dbReference>
<dbReference type="RefSeq" id="XP_066665324.1">
    <property type="nucleotide sequence ID" value="XM_066813362.1"/>
</dbReference>
<organism evidence="3 4">
    <name type="scientific">Apiospora hydei</name>
    <dbReference type="NCBI Taxonomy" id="1337664"/>
    <lineage>
        <taxon>Eukaryota</taxon>
        <taxon>Fungi</taxon>
        <taxon>Dikarya</taxon>
        <taxon>Ascomycota</taxon>
        <taxon>Pezizomycotina</taxon>
        <taxon>Sordariomycetes</taxon>
        <taxon>Xylariomycetidae</taxon>
        <taxon>Amphisphaeriales</taxon>
        <taxon>Apiosporaceae</taxon>
        <taxon>Apiospora</taxon>
    </lineage>
</organism>
<feature type="transmembrane region" description="Helical" evidence="2">
    <location>
        <begin position="99"/>
        <end position="123"/>
    </location>
</feature>
<keyword evidence="2" id="KW-1133">Transmembrane helix</keyword>
<dbReference type="PANTHER" id="PTHR35394">
    <property type="entry name" value="DUF3176 DOMAIN-CONTAINING PROTEIN"/>
    <property type="match status" value="1"/>
</dbReference>
<gene>
    <name evidence="3" type="ORF">PG997_009047</name>
</gene>
<feature type="transmembrane region" description="Helical" evidence="2">
    <location>
        <begin position="65"/>
        <end position="87"/>
    </location>
</feature>
<keyword evidence="2" id="KW-0472">Membrane</keyword>
<name>A0ABR1VT02_9PEZI</name>
<sequence>MAHPESQRLFHGEHEPLEPPYIISTAPKEKTMPSVSESQMYESMAQDDATSSRRPPMPPGMWKQWWAEILSCLLMMAMLGAVIGVIYQNNGKPLPDWPFNVSINTIISILSTVLKACAAYILAEGISDSKWKWFQHNRSLHDLVVFDSASRGPWGCLKLLVAPRGLHPVASLGAALIILTLALDPFTQQLVRYYDCRQASASANATLPRALRYSEAAPHTGAGIWPPPTPVLGFIDQGLYNPADVKTPFVCATGNCTFEHEFSTLGFCSTCEDMSTQLTFTNVTTTTLTRDPTTNKTKTYDIRWVNTTLPSGSYAATGPSMGWETWFVMNATAGGWIDIIQASMAFPGAIPNWRADHDYAAKMRLPETVNSTGCTTARENNTWACSGFGGAGAARCRIDPCVKTYRASVENGRLQEDLVRSQRDMFVTGSLNYPYWLAADLSCAGPEAVSRLQEAGFRIGKDGVIIPWNVMANAR</sequence>
<dbReference type="GeneID" id="92046422"/>